<evidence type="ECO:0000256" key="2">
    <source>
        <dbReference type="RuleBase" id="RU000363"/>
    </source>
</evidence>
<dbReference type="PRINTS" id="PR00080">
    <property type="entry name" value="SDRFAMILY"/>
</dbReference>
<comment type="caution">
    <text evidence="4">The sequence shown here is derived from an EMBL/GenBank/DDBJ whole genome shotgun (WGS) entry which is preliminary data.</text>
</comment>
<dbReference type="SUPFAM" id="SSF51735">
    <property type="entry name" value="NAD(P)-binding Rossmann-fold domains"/>
    <property type="match status" value="1"/>
</dbReference>
<protein>
    <submittedName>
        <fullName evidence="4">Retinol dehydrogenase</fullName>
    </submittedName>
</protein>
<dbReference type="PANTHER" id="PTHR43157:SF31">
    <property type="entry name" value="PHOSPHATIDYLINOSITOL-GLYCAN BIOSYNTHESIS CLASS F PROTEIN"/>
    <property type="match status" value="1"/>
</dbReference>
<accession>A0AAW2ZEQ7</accession>
<keyword evidence="5" id="KW-1185">Reference proteome</keyword>
<dbReference type="Gene3D" id="3.40.50.720">
    <property type="entry name" value="NAD(P)-binding Rossmann-like Domain"/>
    <property type="match status" value="1"/>
</dbReference>
<comment type="similarity">
    <text evidence="2">Belongs to the short-chain dehydrogenases/reductases (SDR) family.</text>
</comment>
<sequence>MSLLTNPLTIVVVVVGIILFLRKWKQGGKVSSELLSRNLSGKTVIVTGSNTGIGFETAQQLAKQKATVIVACRDERKGRDAVSRIKQSTGSNQVSFSKLDLGDLSSVKAFAKSVEKEDINYLINNAGIMMCPHNTTKDGLEIQLGTNHIGHMYLTQLLIDNLKKNKARIVNVSSLGHQFCNTFDFDNIQGPCKMHNPYYLYGRSKLANILFTNELQRRYGADGIVSYSLHPGNVATELARHFTLYNISGYLSYFVLKTPWEGCQTTLFACLCDATKIRPGAYLSDCAEKTPTENARNEKLGKQLWEVTEKELSKFK</sequence>
<evidence type="ECO:0000313" key="4">
    <source>
        <dbReference type="EMBL" id="KAL0488402.1"/>
    </source>
</evidence>
<dbReference type="EMBL" id="JAOPGA020001436">
    <property type="protein sequence ID" value="KAL0488402.1"/>
    <property type="molecule type" value="Genomic_DNA"/>
</dbReference>
<dbReference type="PANTHER" id="PTHR43157">
    <property type="entry name" value="PHOSPHATIDYLINOSITOL-GLYCAN BIOSYNTHESIS CLASS F PROTEIN-RELATED"/>
    <property type="match status" value="1"/>
</dbReference>
<keyword evidence="3" id="KW-0812">Transmembrane</keyword>
<keyword evidence="3" id="KW-1133">Transmembrane helix</keyword>
<dbReference type="InterPro" id="IPR002347">
    <property type="entry name" value="SDR_fam"/>
</dbReference>
<dbReference type="AlphaFoldDB" id="A0AAW2ZEQ7"/>
<evidence type="ECO:0000256" key="1">
    <source>
        <dbReference type="ARBA" id="ARBA00023002"/>
    </source>
</evidence>
<dbReference type="Proteomes" id="UP001431209">
    <property type="component" value="Unassembled WGS sequence"/>
</dbReference>
<gene>
    <name evidence="4" type="ORF">AKO1_015555</name>
</gene>
<feature type="transmembrane region" description="Helical" evidence="3">
    <location>
        <begin position="6"/>
        <end position="24"/>
    </location>
</feature>
<organism evidence="4 5">
    <name type="scientific">Acrasis kona</name>
    <dbReference type="NCBI Taxonomy" id="1008807"/>
    <lineage>
        <taxon>Eukaryota</taxon>
        <taxon>Discoba</taxon>
        <taxon>Heterolobosea</taxon>
        <taxon>Tetramitia</taxon>
        <taxon>Eutetramitia</taxon>
        <taxon>Acrasidae</taxon>
        <taxon>Acrasis</taxon>
    </lineage>
</organism>
<dbReference type="CDD" id="cd05327">
    <property type="entry name" value="retinol-DH_like_SDR_c_like"/>
    <property type="match status" value="1"/>
</dbReference>
<evidence type="ECO:0000313" key="5">
    <source>
        <dbReference type="Proteomes" id="UP001431209"/>
    </source>
</evidence>
<dbReference type="GO" id="GO:0016491">
    <property type="term" value="F:oxidoreductase activity"/>
    <property type="evidence" value="ECO:0007669"/>
    <property type="project" value="UniProtKB-KW"/>
</dbReference>
<name>A0AAW2ZEQ7_9EUKA</name>
<evidence type="ECO:0000256" key="3">
    <source>
        <dbReference type="SAM" id="Phobius"/>
    </source>
</evidence>
<dbReference type="Pfam" id="PF00106">
    <property type="entry name" value="adh_short"/>
    <property type="match status" value="1"/>
</dbReference>
<reference evidence="4 5" key="1">
    <citation type="submission" date="2024-03" db="EMBL/GenBank/DDBJ databases">
        <title>The Acrasis kona genome and developmental transcriptomes reveal deep origins of eukaryotic multicellular pathways.</title>
        <authorList>
            <person name="Sheikh S."/>
            <person name="Fu C.-J."/>
            <person name="Brown M.W."/>
            <person name="Baldauf S.L."/>
        </authorList>
    </citation>
    <scope>NUCLEOTIDE SEQUENCE [LARGE SCALE GENOMIC DNA]</scope>
    <source>
        <strain evidence="4 5">ATCC MYA-3509</strain>
    </source>
</reference>
<keyword evidence="3" id="KW-0472">Membrane</keyword>
<dbReference type="InterPro" id="IPR036291">
    <property type="entry name" value="NAD(P)-bd_dom_sf"/>
</dbReference>
<keyword evidence="1" id="KW-0560">Oxidoreductase</keyword>
<proteinExistence type="inferred from homology"/>
<dbReference type="PRINTS" id="PR00081">
    <property type="entry name" value="GDHRDH"/>
</dbReference>